<dbReference type="EMBL" id="CAJVPY010004700">
    <property type="protein sequence ID" value="CAG8625870.1"/>
    <property type="molecule type" value="Genomic_DNA"/>
</dbReference>
<organism evidence="1 2">
    <name type="scientific">Dentiscutata erythropus</name>
    <dbReference type="NCBI Taxonomy" id="1348616"/>
    <lineage>
        <taxon>Eukaryota</taxon>
        <taxon>Fungi</taxon>
        <taxon>Fungi incertae sedis</taxon>
        <taxon>Mucoromycota</taxon>
        <taxon>Glomeromycotina</taxon>
        <taxon>Glomeromycetes</taxon>
        <taxon>Diversisporales</taxon>
        <taxon>Gigasporaceae</taxon>
        <taxon>Dentiscutata</taxon>
    </lineage>
</organism>
<dbReference type="AlphaFoldDB" id="A0A9N9GS48"/>
<protein>
    <submittedName>
        <fullName evidence="1">9351_t:CDS:1</fullName>
    </submittedName>
</protein>
<reference evidence="1" key="1">
    <citation type="submission" date="2021-06" db="EMBL/GenBank/DDBJ databases">
        <authorList>
            <person name="Kallberg Y."/>
            <person name="Tangrot J."/>
            <person name="Rosling A."/>
        </authorList>
    </citation>
    <scope>NUCLEOTIDE SEQUENCE</scope>
    <source>
        <strain evidence="1">MA453B</strain>
    </source>
</reference>
<keyword evidence="2" id="KW-1185">Reference proteome</keyword>
<accession>A0A9N9GS48</accession>
<proteinExistence type="predicted"/>
<name>A0A9N9GS48_9GLOM</name>
<evidence type="ECO:0000313" key="2">
    <source>
        <dbReference type="Proteomes" id="UP000789405"/>
    </source>
</evidence>
<dbReference type="Proteomes" id="UP000789405">
    <property type="component" value="Unassembled WGS sequence"/>
</dbReference>
<comment type="caution">
    <text evidence="1">The sequence shown here is derived from an EMBL/GenBank/DDBJ whole genome shotgun (WGS) entry which is preliminary data.</text>
</comment>
<gene>
    <name evidence="1" type="ORF">DERYTH_LOCUS8885</name>
</gene>
<evidence type="ECO:0000313" key="1">
    <source>
        <dbReference type="EMBL" id="CAG8625870.1"/>
    </source>
</evidence>
<sequence length="44" mass="5047">MYTSKVIYTRQISKLLGSKPFECVDIPQDPQDTANVTDVIVRLY</sequence>